<dbReference type="AlphaFoldDB" id="A0A5B7DH58"/>
<protein>
    <submittedName>
        <fullName evidence="1">Uncharacterized protein</fullName>
    </submittedName>
</protein>
<dbReference type="EMBL" id="VSRR010000914">
    <property type="protein sequence ID" value="MPC20821.1"/>
    <property type="molecule type" value="Genomic_DNA"/>
</dbReference>
<dbReference type="Proteomes" id="UP000324222">
    <property type="component" value="Unassembled WGS sequence"/>
</dbReference>
<comment type="caution">
    <text evidence="1">The sequence shown here is derived from an EMBL/GenBank/DDBJ whole genome shotgun (WGS) entry which is preliminary data.</text>
</comment>
<organism evidence="1 2">
    <name type="scientific">Portunus trituberculatus</name>
    <name type="common">Swimming crab</name>
    <name type="synonym">Neptunus trituberculatus</name>
    <dbReference type="NCBI Taxonomy" id="210409"/>
    <lineage>
        <taxon>Eukaryota</taxon>
        <taxon>Metazoa</taxon>
        <taxon>Ecdysozoa</taxon>
        <taxon>Arthropoda</taxon>
        <taxon>Crustacea</taxon>
        <taxon>Multicrustacea</taxon>
        <taxon>Malacostraca</taxon>
        <taxon>Eumalacostraca</taxon>
        <taxon>Eucarida</taxon>
        <taxon>Decapoda</taxon>
        <taxon>Pleocyemata</taxon>
        <taxon>Brachyura</taxon>
        <taxon>Eubrachyura</taxon>
        <taxon>Portunoidea</taxon>
        <taxon>Portunidae</taxon>
        <taxon>Portuninae</taxon>
        <taxon>Portunus</taxon>
    </lineage>
</organism>
<accession>A0A5B7DH58</accession>
<evidence type="ECO:0000313" key="1">
    <source>
        <dbReference type="EMBL" id="MPC20821.1"/>
    </source>
</evidence>
<reference evidence="1 2" key="1">
    <citation type="submission" date="2019-05" db="EMBL/GenBank/DDBJ databases">
        <title>Another draft genome of Portunus trituberculatus and its Hox gene families provides insights of decapod evolution.</title>
        <authorList>
            <person name="Jeong J.-H."/>
            <person name="Song I."/>
            <person name="Kim S."/>
            <person name="Choi T."/>
            <person name="Kim D."/>
            <person name="Ryu S."/>
            <person name="Kim W."/>
        </authorList>
    </citation>
    <scope>NUCLEOTIDE SEQUENCE [LARGE SCALE GENOMIC DNA]</scope>
    <source>
        <tissue evidence="1">Muscle</tissue>
    </source>
</reference>
<proteinExistence type="predicted"/>
<name>A0A5B7DH58_PORTR</name>
<keyword evidence="2" id="KW-1185">Reference proteome</keyword>
<gene>
    <name evidence="1" type="ORF">E2C01_013782</name>
</gene>
<sequence>MVVMMETRFVPIFLPGTRGKGAITSVPSTPTPQLPLPHSAPVFATSEGQGKAGLGGAERCFGTPEKGSVACESREHCSWGNLYVCFPATHGKFILRGTKGVQKPDATPSQVVLAAAALSSSRPRPDTRHSLGQ</sequence>
<evidence type="ECO:0000313" key="2">
    <source>
        <dbReference type="Proteomes" id="UP000324222"/>
    </source>
</evidence>